<accession>A0A172Y6X3</accession>
<protein>
    <submittedName>
        <fullName evidence="1">Uncharacterized protein</fullName>
    </submittedName>
</protein>
<dbReference type="SUPFAM" id="SSF101874">
    <property type="entry name" value="YceI-like"/>
    <property type="match status" value="1"/>
</dbReference>
<evidence type="ECO:0000313" key="1">
    <source>
        <dbReference type="EMBL" id="ANF54963.1"/>
    </source>
</evidence>
<reference evidence="1 2" key="1">
    <citation type="journal article" date="2014" name="Genome Announc.">
        <title>Genome Sequence of a Promising Hydrogen-Producing Facultative Anaerobic Bacterium, Brevundimonas naejangsanensis Strain B1.</title>
        <authorList>
            <person name="Su H."/>
            <person name="Zhang T."/>
            <person name="Bao M."/>
            <person name="Jiang Y."/>
            <person name="Wang Y."/>
            <person name="Tan T."/>
        </authorList>
    </citation>
    <scope>NUCLEOTIDE SEQUENCE [LARGE SCALE GENOMIC DNA]</scope>
    <source>
        <strain evidence="1 2">B1</strain>
    </source>
</reference>
<dbReference type="EMBL" id="CP015614">
    <property type="protein sequence ID" value="ANF54963.1"/>
    <property type="molecule type" value="Genomic_DNA"/>
</dbReference>
<dbReference type="Proteomes" id="UP000077603">
    <property type="component" value="Chromosome"/>
</dbReference>
<proteinExistence type="predicted"/>
<dbReference type="AlphaFoldDB" id="A0A172Y6X3"/>
<dbReference type="RefSeq" id="WP_025978493.1">
    <property type="nucleotide sequence ID" value="NZ_CP015614.1"/>
</dbReference>
<dbReference type="Pfam" id="PF04264">
    <property type="entry name" value="YceI"/>
    <property type="match status" value="1"/>
</dbReference>
<dbReference type="STRING" id="588932.DA69_09530"/>
<dbReference type="Gene3D" id="2.40.128.110">
    <property type="entry name" value="Lipid/polyisoprenoid-binding, YceI-like"/>
    <property type="match status" value="1"/>
</dbReference>
<gene>
    <name evidence="1" type="ORF">DA69_09530</name>
</gene>
<name>A0A172Y6X3_9CAUL</name>
<dbReference type="OrthoDB" id="9811006at2"/>
<dbReference type="InterPro" id="IPR036761">
    <property type="entry name" value="TTHA0802/YceI-like_sf"/>
</dbReference>
<organism evidence="1 2">
    <name type="scientific">Brevundimonas naejangsanensis</name>
    <dbReference type="NCBI Taxonomy" id="588932"/>
    <lineage>
        <taxon>Bacteria</taxon>
        <taxon>Pseudomonadati</taxon>
        <taxon>Pseudomonadota</taxon>
        <taxon>Alphaproteobacteria</taxon>
        <taxon>Caulobacterales</taxon>
        <taxon>Caulobacteraceae</taxon>
        <taxon>Brevundimonas</taxon>
    </lineage>
</organism>
<evidence type="ECO:0000313" key="2">
    <source>
        <dbReference type="Proteomes" id="UP000077603"/>
    </source>
</evidence>
<dbReference type="SMART" id="SM00867">
    <property type="entry name" value="YceI"/>
    <property type="match status" value="1"/>
</dbReference>
<dbReference type="PANTHER" id="PTHR34406">
    <property type="entry name" value="PROTEIN YCEI"/>
    <property type="match status" value="1"/>
</dbReference>
<sequence length="216" mass="22727">MTFNQGFIPRSALGRIGAAGVALSLLTGGAVVAQAAMTKVPAEVQAGDYKLDSAHGKITWSVDHLGFSTYVGQFVNVQAELKLDPANPSASTLTATIPLTDVASNSDGLNKHLQTADFFDTANHPVATFRSTRIVIDANEPGEATVHGDLTLRGVTRSVVMEVEFNQAGPTRGGYKAGFDGEATIKRSDFGINFGLPALGDEVKLHIEGEFVKPQG</sequence>
<keyword evidence="2" id="KW-1185">Reference proteome</keyword>
<dbReference type="KEGG" id="bne:DA69_09530"/>
<dbReference type="PANTHER" id="PTHR34406:SF1">
    <property type="entry name" value="PROTEIN YCEI"/>
    <property type="match status" value="1"/>
</dbReference>
<dbReference type="eggNOG" id="COG2353">
    <property type="taxonomic scope" value="Bacteria"/>
</dbReference>
<dbReference type="InterPro" id="IPR007372">
    <property type="entry name" value="Lipid/polyisoprenoid-bd_YceI"/>
</dbReference>